<accession>A0AAD5N815</accession>
<name>A0AAD5N815_PARTN</name>
<evidence type="ECO:0000313" key="2">
    <source>
        <dbReference type="Proteomes" id="UP001196413"/>
    </source>
</evidence>
<proteinExistence type="predicted"/>
<dbReference type="Proteomes" id="UP001196413">
    <property type="component" value="Unassembled WGS sequence"/>
</dbReference>
<protein>
    <submittedName>
        <fullName evidence="1">Uncharacterized protein</fullName>
    </submittedName>
</protein>
<keyword evidence="2" id="KW-1185">Reference proteome</keyword>
<organism evidence="1 2">
    <name type="scientific">Parelaphostrongylus tenuis</name>
    <name type="common">Meningeal worm</name>
    <dbReference type="NCBI Taxonomy" id="148309"/>
    <lineage>
        <taxon>Eukaryota</taxon>
        <taxon>Metazoa</taxon>
        <taxon>Ecdysozoa</taxon>
        <taxon>Nematoda</taxon>
        <taxon>Chromadorea</taxon>
        <taxon>Rhabditida</taxon>
        <taxon>Rhabditina</taxon>
        <taxon>Rhabditomorpha</taxon>
        <taxon>Strongyloidea</taxon>
        <taxon>Metastrongylidae</taxon>
        <taxon>Parelaphostrongylus</taxon>
    </lineage>
</organism>
<dbReference type="EMBL" id="JAHQIW010004905">
    <property type="protein sequence ID" value="KAJ1364252.1"/>
    <property type="molecule type" value="Genomic_DNA"/>
</dbReference>
<gene>
    <name evidence="1" type="ORF">KIN20_024302</name>
</gene>
<sequence length="74" mass="8006">MAVTKDPGQAAKVAGISISVDAARAFVMRTVMQAVINVLEQQGRAAGFPDFILTSIFNQLMVTISYTHHWNAKA</sequence>
<evidence type="ECO:0000313" key="1">
    <source>
        <dbReference type="EMBL" id="KAJ1364252.1"/>
    </source>
</evidence>
<dbReference type="AlphaFoldDB" id="A0AAD5N815"/>
<reference evidence="1" key="1">
    <citation type="submission" date="2021-06" db="EMBL/GenBank/DDBJ databases">
        <title>Parelaphostrongylus tenuis whole genome reference sequence.</title>
        <authorList>
            <person name="Garwood T.J."/>
            <person name="Larsen P.A."/>
            <person name="Fountain-Jones N.M."/>
            <person name="Garbe J.R."/>
            <person name="Macchietto M.G."/>
            <person name="Kania S.A."/>
            <person name="Gerhold R.W."/>
            <person name="Richards J.E."/>
            <person name="Wolf T.M."/>
        </authorList>
    </citation>
    <scope>NUCLEOTIDE SEQUENCE</scope>
    <source>
        <strain evidence="1">MNPRO001-30</strain>
        <tissue evidence="1">Meninges</tissue>
    </source>
</reference>
<comment type="caution">
    <text evidence="1">The sequence shown here is derived from an EMBL/GenBank/DDBJ whole genome shotgun (WGS) entry which is preliminary data.</text>
</comment>